<keyword evidence="5" id="KW-1185">Reference proteome</keyword>
<keyword evidence="1" id="KW-0325">Glycoprotein</keyword>
<dbReference type="Gene3D" id="2.60.40.10">
    <property type="entry name" value="Immunoglobulins"/>
    <property type="match status" value="3"/>
</dbReference>
<dbReference type="InterPro" id="IPR050876">
    <property type="entry name" value="IgLON_domain"/>
</dbReference>
<dbReference type="Proteomes" id="UP000694397">
    <property type="component" value="Chromosome 10"/>
</dbReference>
<protein>
    <submittedName>
        <fullName evidence="4">Neurotrimin</fullName>
    </submittedName>
</protein>
<dbReference type="SMART" id="SM00408">
    <property type="entry name" value="IGc2"/>
    <property type="match status" value="2"/>
</dbReference>
<organism evidence="4 5">
    <name type="scientific">Scleropages formosus</name>
    <name type="common">Asian bonytongue</name>
    <name type="synonym">Osteoglossum formosum</name>
    <dbReference type="NCBI Taxonomy" id="113540"/>
    <lineage>
        <taxon>Eukaryota</taxon>
        <taxon>Metazoa</taxon>
        <taxon>Chordata</taxon>
        <taxon>Craniata</taxon>
        <taxon>Vertebrata</taxon>
        <taxon>Euteleostomi</taxon>
        <taxon>Actinopterygii</taxon>
        <taxon>Neopterygii</taxon>
        <taxon>Teleostei</taxon>
        <taxon>Osteoglossocephala</taxon>
        <taxon>Osteoglossomorpha</taxon>
        <taxon>Osteoglossiformes</taxon>
        <taxon>Osteoglossidae</taxon>
        <taxon>Scleropages</taxon>
    </lineage>
</organism>
<dbReference type="SUPFAM" id="SSF48726">
    <property type="entry name" value="Immunoglobulin"/>
    <property type="match status" value="3"/>
</dbReference>
<reference evidence="4" key="2">
    <citation type="submission" date="2025-08" db="UniProtKB">
        <authorList>
            <consortium name="Ensembl"/>
        </authorList>
    </citation>
    <scope>IDENTIFICATION</scope>
</reference>
<reference evidence="4 5" key="1">
    <citation type="submission" date="2019-04" db="EMBL/GenBank/DDBJ databases">
        <authorList>
            <consortium name="Wellcome Sanger Institute Data Sharing"/>
        </authorList>
    </citation>
    <scope>NUCLEOTIDE SEQUENCE [LARGE SCALE GENOMIC DNA]</scope>
</reference>
<evidence type="ECO:0000256" key="2">
    <source>
        <dbReference type="ARBA" id="ARBA00037995"/>
    </source>
</evidence>
<feature type="domain" description="Ig-like" evidence="3">
    <location>
        <begin position="43"/>
        <end position="132"/>
    </location>
</feature>
<dbReference type="FunFam" id="2.60.40.10:FF:000305">
    <property type="entry name" value="neurotrimin isoform X2"/>
    <property type="match status" value="1"/>
</dbReference>
<dbReference type="PANTHER" id="PTHR42757:SF41">
    <property type="entry name" value="NEUROTRIMIN ISOFORM X1"/>
    <property type="match status" value="1"/>
</dbReference>
<dbReference type="OrthoDB" id="10012075at2759"/>
<comment type="similarity">
    <text evidence="2">Belongs to the immunoglobulin superfamily. IgLON family.</text>
</comment>
<dbReference type="Pfam" id="PF13927">
    <property type="entry name" value="Ig_3"/>
    <property type="match status" value="1"/>
</dbReference>
<dbReference type="Ensembl" id="ENSSFOT00015066820.1">
    <property type="protein sequence ID" value="ENSSFOP00015046885.1"/>
    <property type="gene ID" value="ENSSFOG00015003133.2"/>
</dbReference>
<evidence type="ECO:0000313" key="5">
    <source>
        <dbReference type="Proteomes" id="UP000694397"/>
    </source>
</evidence>
<feature type="domain" description="Ig-like" evidence="3">
    <location>
        <begin position="226"/>
        <end position="311"/>
    </location>
</feature>
<reference evidence="4" key="3">
    <citation type="submission" date="2025-09" db="UniProtKB">
        <authorList>
            <consortium name="Ensembl"/>
        </authorList>
    </citation>
    <scope>IDENTIFICATION</scope>
</reference>
<evidence type="ECO:0000313" key="4">
    <source>
        <dbReference type="Ensembl" id="ENSSFOP00015046885.1"/>
    </source>
</evidence>
<accession>A0A8C9T8I2</accession>
<dbReference type="GeneTree" id="ENSGT00940000166369"/>
<dbReference type="InterPro" id="IPR036179">
    <property type="entry name" value="Ig-like_dom_sf"/>
</dbReference>
<dbReference type="AlphaFoldDB" id="A0A8C9T8I2"/>
<evidence type="ECO:0000259" key="3">
    <source>
        <dbReference type="PROSITE" id="PS50835"/>
    </source>
</evidence>
<dbReference type="PANTHER" id="PTHR42757">
    <property type="entry name" value="IGLON FAMILY OF IMMUNOGLOBULIN SUPERFAMILY-RELATED"/>
    <property type="match status" value="1"/>
</dbReference>
<sequence length="325" mass="35979">RSLCKEIIIPQDQLSLVDLQRISSLLVPCGFKCIIAAEVKPKPRNQVFTRCQTAFSVVASRCLQGDAVTRTAWLNRSSILYAGEDKWSVDPRVSLEVLSRGEFTIRIEDVDMYDEGQYVCAVQTRSRPRTTSVHVIVQVPPKITNVTKDMRVNEGSSIALMCSGSGRPEPSITWRILSPSARGIVSQEEYLEIPAVTRQQAGIYECSAVNEVSADVRTLQLVVNFPPSMSKGKDVGVPLGQRGVLQCEAEAEPAAEFEWYKDDRRIVSSLNGIEIENVSKFSRLTIFNVSEENYGNYTCVATNTLGSANTSIIVFGEYGIYALHN</sequence>
<proteinExistence type="inferred from homology"/>
<name>A0A8C9T8I2_SCLFO</name>
<dbReference type="InterPro" id="IPR007110">
    <property type="entry name" value="Ig-like_dom"/>
</dbReference>
<dbReference type="InterPro" id="IPR013098">
    <property type="entry name" value="Ig_I-set"/>
</dbReference>
<dbReference type="Pfam" id="PF07679">
    <property type="entry name" value="I-set"/>
    <property type="match status" value="1"/>
</dbReference>
<evidence type="ECO:0000256" key="1">
    <source>
        <dbReference type="ARBA" id="ARBA00023180"/>
    </source>
</evidence>
<dbReference type="SMART" id="SM00409">
    <property type="entry name" value="IG"/>
    <property type="match status" value="3"/>
</dbReference>
<feature type="domain" description="Ig-like" evidence="3">
    <location>
        <begin position="141"/>
        <end position="217"/>
    </location>
</feature>
<dbReference type="InterPro" id="IPR003598">
    <property type="entry name" value="Ig_sub2"/>
</dbReference>
<dbReference type="InterPro" id="IPR003599">
    <property type="entry name" value="Ig_sub"/>
</dbReference>
<dbReference type="InterPro" id="IPR013783">
    <property type="entry name" value="Ig-like_fold"/>
</dbReference>
<dbReference type="PROSITE" id="PS50835">
    <property type="entry name" value="IG_LIKE"/>
    <property type="match status" value="3"/>
</dbReference>